<proteinExistence type="predicted"/>
<name>A0A9D9IHZ0_9BACT</name>
<evidence type="ECO:0000313" key="2">
    <source>
        <dbReference type="Proteomes" id="UP000823604"/>
    </source>
</evidence>
<organism evidence="1 2">
    <name type="scientific">Candidatus Merdivivens pullicola</name>
    <dbReference type="NCBI Taxonomy" id="2840872"/>
    <lineage>
        <taxon>Bacteria</taxon>
        <taxon>Pseudomonadati</taxon>
        <taxon>Bacteroidota</taxon>
        <taxon>Bacteroidia</taxon>
        <taxon>Bacteroidales</taxon>
        <taxon>Muribaculaceae</taxon>
        <taxon>Muribaculaceae incertae sedis</taxon>
        <taxon>Candidatus Merdivivens</taxon>
    </lineage>
</organism>
<protein>
    <submittedName>
        <fullName evidence="1">Uncharacterized protein</fullName>
    </submittedName>
</protein>
<dbReference type="AlphaFoldDB" id="A0A9D9IHZ0"/>
<accession>A0A9D9IHZ0</accession>
<sequence length="67" mass="7723">MKAIKLYAVPTFGGQIMHGGAIREIKVIPSEKDLQDLQRLGFIWDNSYNYYKTLKQARHAINWALSN</sequence>
<comment type="caution">
    <text evidence="1">The sequence shown here is derived from an EMBL/GenBank/DDBJ whole genome shotgun (WGS) entry which is preliminary data.</text>
</comment>
<dbReference type="Proteomes" id="UP000823604">
    <property type="component" value="Unassembled WGS sequence"/>
</dbReference>
<reference evidence="1" key="2">
    <citation type="journal article" date="2021" name="PeerJ">
        <title>Extensive microbial diversity within the chicken gut microbiome revealed by metagenomics and culture.</title>
        <authorList>
            <person name="Gilroy R."/>
            <person name="Ravi A."/>
            <person name="Getino M."/>
            <person name="Pursley I."/>
            <person name="Horton D.L."/>
            <person name="Alikhan N.F."/>
            <person name="Baker D."/>
            <person name="Gharbi K."/>
            <person name="Hall N."/>
            <person name="Watson M."/>
            <person name="Adriaenssens E.M."/>
            <person name="Foster-Nyarko E."/>
            <person name="Jarju S."/>
            <person name="Secka A."/>
            <person name="Antonio M."/>
            <person name="Oren A."/>
            <person name="Chaudhuri R.R."/>
            <person name="La Ragione R."/>
            <person name="Hildebrand F."/>
            <person name="Pallen M.J."/>
        </authorList>
    </citation>
    <scope>NUCLEOTIDE SEQUENCE</scope>
    <source>
        <strain evidence="1">B1-8020</strain>
    </source>
</reference>
<dbReference type="EMBL" id="JADIMA010000028">
    <property type="protein sequence ID" value="MBO8472515.1"/>
    <property type="molecule type" value="Genomic_DNA"/>
</dbReference>
<reference evidence="1" key="1">
    <citation type="submission" date="2020-10" db="EMBL/GenBank/DDBJ databases">
        <authorList>
            <person name="Gilroy R."/>
        </authorList>
    </citation>
    <scope>NUCLEOTIDE SEQUENCE</scope>
    <source>
        <strain evidence="1">B1-8020</strain>
    </source>
</reference>
<gene>
    <name evidence="1" type="ORF">IAB81_02660</name>
</gene>
<evidence type="ECO:0000313" key="1">
    <source>
        <dbReference type="EMBL" id="MBO8472515.1"/>
    </source>
</evidence>